<dbReference type="Proteomes" id="UP000623269">
    <property type="component" value="Unassembled WGS sequence"/>
</dbReference>
<name>A0A8J7L0E9_9FIRM</name>
<comment type="caution">
    <text evidence="4">The sequence shown here is derived from an EMBL/GenBank/DDBJ whole genome shotgun (WGS) entry which is preliminary data.</text>
</comment>
<evidence type="ECO:0000313" key="4">
    <source>
        <dbReference type="EMBL" id="MBH1942213.1"/>
    </source>
</evidence>
<comment type="cofactor">
    <cofactor evidence="1">
        <name>pyridoxal 5'-phosphate</name>
        <dbReference type="ChEBI" id="CHEBI:597326"/>
    </cofactor>
</comment>
<organism evidence="4 5">
    <name type="scientific">Mobilitalea sibirica</name>
    <dbReference type="NCBI Taxonomy" id="1462919"/>
    <lineage>
        <taxon>Bacteria</taxon>
        <taxon>Bacillati</taxon>
        <taxon>Bacillota</taxon>
        <taxon>Clostridia</taxon>
        <taxon>Lachnospirales</taxon>
        <taxon>Lachnospiraceae</taxon>
        <taxon>Mobilitalea</taxon>
    </lineage>
</organism>
<accession>A0A8J7L0E9</accession>
<dbReference type="AlphaFoldDB" id="A0A8J7L0E9"/>
<proteinExistence type="predicted"/>
<keyword evidence="2" id="KW-0663">Pyridoxal phosphate</keyword>
<dbReference type="InterPro" id="IPR016454">
    <property type="entry name" value="Cysteine_dSase"/>
</dbReference>
<dbReference type="PANTHER" id="PTHR11601">
    <property type="entry name" value="CYSTEINE DESULFURYLASE FAMILY MEMBER"/>
    <property type="match status" value="1"/>
</dbReference>
<feature type="domain" description="Aminotransferase class V" evidence="3">
    <location>
        <begin position="2"/>
        <end position="359"/>
    </location>
</feature>
<dbReference type="InterPro" id="IPR015421">
    <property type="entry name" value="PyrdxlP-dep_Trfase_major"/>
</dbReference>
<reference evidence="4" key="1">
    <citation type="submission" date="2020-12" db="EMBL/GenBank/DDBJ databases">
        <title>M. sibirica DSM 26468T genome.</title>
        <authorList>
            <person name="Thieme N."/>
            <person name="Rettenmaier R."/>
            <person name="Zverlov V."/>
            <person name="Liebl W."/>
        </authorList>
    </citation>
    <scope>NUCLEOTIDE SEQUENCE</scope>
    <source>
        <strain evidence="4">DSM 26468</strain>
    </source>
</reference>
<dbReference type="EMBL" id="JAEAGR010000018">
    <property type="protein sequence ID" value="MBH1942213.1"/>
    <property type="molecule type" value="Genomic_DNA"/>
</dbReference>
<evidence type="ECO:0000313" key="5">
    <source>
        <dbReference type="Proteomes" id="UP000623269"/>
    </source>
</evidence>
<gene>
    <name evidence="4" type="ORF">I5677_15035</name>
</gene>
<dbReference type="PIRSF" id="PIRSF005572">
    <property type="entry name" value="NifS"/>
    <property type="match status" value="1"/>
</dbReference>
<dbReference type="Gene3D" id="3.90.1150.10">
    <property type="entry name" value="Aspartate Aminotransferase, domain 1"/>
    <property type="match status" value="1"/>
</dbReference>
<dbReference type="PANTHER" id="PTHR11601:SF50">
    <property type="entry name" value="CYSTEINE DESULFURASE ISCS 2-RELATED"/>
    <property type="match status" value="1"/>
</dbReference>
<dbReference type="InterPro" id="IPR015422">
    <property type="entry name" value="PyrdxlP-dep_Trfase_small"/>
</dbReference>
<dbReference type="RefSeq" id="WP_197662466.1">
    <property type="nucleotide sequence ID" value="NZ_JAEAGR010000018.1"/>
</dbReference>
<sequence length="373" mass="41539">MIYLDYAANTPVDQGVLDCFCKESLGNIANPNSRHKLGTTAKERLEEITQHMAELLQVKPNEIIYTSGASEANNLAIKGLVQAYKHNGKHIISTCLEHSSVSGALTYLQSLGYEIDLVDITEDGLVDINHLKELLRKDTVLVSICYVDSELGILQQIKDIGALLLNYPNCYFHTDATQAIGKVPVSFENIDLMTFTPHKFYGLNGCGVLIKRESVIIEPLIHGGSSTTLYRSGTPDLAMAAALCKALETALVQLEERFQYIRTRNEDLKQFFTTFSKVRINSTEYCIPHILNISIQGVKAVTFTDALEKEGICVSIKSACSVQNSPSRPVYAITKDRKNAMSSFRISLSHLTTEEEINIFKEVFTKCYHRLTS</sequence>
<dbReference type="InterPro" id="IPR000192">
    <property type="entry name" value="Aminotrans_V_dom"/>
</dbReference>
<dbReference type="Pfam" id="PF00266">
    <property type="entry name" value="Aminotran_5"/>
    <property type="match status" value="1"/>
</dbReference>
<evidence type="ECO:0000256" key="2">
    <source>
        <dbReference type="ARBA" id="ARBA00022898"/>
    </source>
</evidence>
<dbReference type="SUPFAM" id="SSF53383">
    <property type="entry name" value="PLP-dependent transferases"/>
    <property type="match status" value="1"/>
</dbReference>
<keyword evidence="5" id="KW-1185">Reference proteome</keyword>
<dbReference type="GO" id="GO:0003824">
    <property type="term" value="F:catalytic activity"/>
    <property type="evidence" value="ECO:0007669"/>
    <property type="project" value="UniProtKB-ARBA"/>
</dbReference>
<protein>
    <submittedName>
        <fullName evidence="4">Cysteine desulfurase</fullName>
    </submittedName>
</protein>
<evidence type="ECO:0000256" key="1">
    <source>
        <dbReference type="ARBA" id="ARBA00001933"/>
    </source>
</evidence>
<dbReference type="Gene3D" id="3.40.640.10">
    <property type="entry name" value="Type I PLP-dependent aspartate aminotransferase-like (Major domain)"/>
    <property type="match status" value="1"/>
</dbReference>
<dbReference type="InterPro" id="IPR015424">
    <property type="entry name" value="PyrdxlP-dep_Trfase"/>
</dbReference>
<evidence type="ECO:0000259" key="3">
    <source>
        <dbReference type="Pfam" id="PF00266"/>
    </source>
</evidence>